<dbReference type="EMBL" id="BAABGU010000037">
    <property type="protein sequence ID" value="GAA4577749.1"/>
    <property type="molecule type" value="Genomic_DNA"/>
</dbReference>
<proteinExistence type="predicted"/>
<evidence type="ECO:0000313" key="2">
    <source>
        <dbReference type="EMBL" id="GAA4577749.1"/>
    </source>
</evidence>
<feature type="chain" id="PRO_5046965935" evidence="1">
    <location>
        <begin position="32"/>
        <end position="298"/>
    </location>
</feature>
<dbReference type="RefSeq" id="WP_346123740.1">
    <property type="nucleotide sequence ID" value="NZ_BAABGU010000037.1"/>
</dbReference>
<keyword evidence="1" id="KW-0732">Signal</keyword>
<name>A0ABP8SZH8_9ACTN</name>
<organism evidence="2 3">
    <name type="scientific">Micromonospora coerulea</name>
    <dbReference type="NCBI Taxonomy" id="47856"/>
    <lineage>
        <taxon>Bacteria</taxon>
        <taxon>Bacillati</taxon>
        <taxon>Actinomycetota</taxon>
        <taxon>Actinomycetes</taxon>
        <taxon>Micromonosporales</taxon>
        <taxon>Micromonosporaceae</taxon>
        <taxon>Micromonospora</taxon>
    </lineage>
</organism>
<dbReference type="PROSITE" id="PS51318">
    <property type="entry name" value="TAT"/>
    <property type="match status" value="1"/>
</dbReference>
<keyword evidence="3" id="KW-1185">Reference proteome</keyword>
<protein>
    <submittedName>
        <fullName evidence="2">Uncharacterized protein</fullName>
    </submittedName>
</protein>
<comment type="caution">
    <text evidence="2">The sequence shown here is derived from an EMBL/GenBank/DDBJ whole genome shotgun (WGS) entry which is preliminary data.</text>
</comment>
<evidence type="ECO:0000313" key="3">
    <source>
        <dbReference type="Proteomes" id="UP001500307"/>
    </source>
</evidence>
<accession>A0ABP8SZH8</accession>
<gene>
    <name evidence="2" type="ORF">GCM10023176_51870</name>
</gene>
<sequence length="298" mass="30969">MRVSWRRALLAAALSLAAGAAGLVVAAPASAEPPTGPGTGTFTVSGDPGEYLTGGETYSYSTTTGTVITMFGNPYELTVRLGDDATGQRWNLNLSAAGSRLLAPGNTYTGAMAYPYEEGGAPGMNLNGNGRVCRQLTGSFTIHDVAFGPYNYLQKLDATFEQHCFGDEPAARGEVHVVNPPAPPLLNPQVTVAETGTVALPDGTAAVYGTLSCAQAATVYLNGHVTQSPRPAVGVFRIPVECGPDGAADWTATVVLTDNVPLVPGDVQVEIRAEGRDPFWDEPVQADFGPTTVRLGLS</sequence>
<reference evidence="3" key="1">
    <citation type="journal article" date="2019" name="Int. J. Syst. Evol. Microbiol.">
        <title>The Global Catalogue of Microorganisms (GCM) 10K type strain sequencing project: providing services to taxonomists for standard genome sequencing and annotation.</title>
        <authorList>
            <consortium name="The Broad Institute Genomics Platform"/>
            <consortium name="The Broad Institute Genome Sequencing Center for Infectious Disease"/>
            <person name="Wu L."/>
            <person name="Ma J."/>
        </authorList>
    </citation>
    <scope>NUCLEOTIDE SEQUENCE [LARGE SCALE GENOMIC DNA]</scope>
    <source>
        <strain evidence="3">JCM 3175</strain>
    </source>
</reference>
<dbReference type="Proteomes" id="UP001500307">
    <property type="component" value="Unassembled WGS sequence"/>
</dbReference>
<feature type="signal peptide" evidence="1">
    <location>
        <begin position="1"/>
        <end position="31"/>
    </location>
</feature>
<dbReference type="InterPro" id="IPR006311">
    <property type="entry name" value="TAT_signal"/>
</dbReference>
<evidence type="ECO:0000256" key="1">
    <source>
        <dbReference type="SAM" id="SignalP"/>
    </source>
</evidence>